<dbReference type="GO" id="GO:0010181">
    <property type="term" value="F:FMN binding"/>
    <property type="evidence" value="ECO:0007669"/>
    <property type="project" value="InterPro"/>
</dbReference>
<dbReference type="EMBL" id="QXFV01003297">
    <property type="protein sequence ID" value="KAE8978035.1"/>
    <property type="molecule type" value="Genomic_DNA"/>
</dbReference>
<dbReference type="GO" id="GO:0016491">
    <property type="term" value="F:oxidoreductase activity"/>
    <property type="evidence" value="ECO:0007669"/>
    <property type="project" value="InterPro"/>
</dbReference>
<dbReference type="AlphaFoldDB" id="A0A6A3IBE1"/>
<dbReference type="Proteomes" id="UP000429607">
    <property type="component" value="Unassembled WGS sequence"/>
</dbReference>
<feature type="domain" description="NADH:flavin oxidoreductase/NADH oxidase N-terminal" evidence="1">
    <location>
        <begin position="32"/>
        <end position="112"/>
    </location>
</feature>
<name>A0A6A3IBE1_9STRA</name>
<sequence>MREYCFPLDKIYSGEVHQEASALRIESGHTRNADYAVSANETPRALETEEITAIVLGEDFRKSAVLAKKAGFDGVEPHGANGYLIDQFLESVTNKRTDKCGGSLVNCARFLLGLDQGRFPFVSLLPPNGGFGGMGSEDNCEMFTCVMEQLGKHKIGYLAVSMATVPTSATPT</sequence>
<evidence type="ECO:0000313" key="3">
    <source>
        <dbReference type="Proteomes" id="UP000429607"/>
    </source>
</evidence>
<dbReference type="Pfam" id="PF00724">
    <property type="entry name" value="Oxidored_FMN"/>
    <property type="match status" value="1"/>
</dbReference>
<dbReference type="InterPro" id="IPR045247">
    <property type="entry name" value="Oye-like"/>
</dbReference>
<dbReference type="InterPro" id="IPR013785">
    <property type="entry name" value="Aldolase_TIM"/>
</dbReference>
<gene>
    <name evidence="2" type="ORF">PR001_g24956</name>
</gene>
<reference evidence="2 3" key="1">
    <citation type="submission" date="2018-09" db="EMBL/GenBank/DDBJ databases">
        <title>Genomic investigation of the strawberry pathogen Phytophthora fragariae indicates pathogenicity is determined by transcriptional variation in three key races.</title>
        <authorList>
            <person name="Adams T.M."/>
            <person name="Armitage A.D."/>
            <person name="Sobczyk M.K."/>
            <person name="Bates H.J."/>
            <person name="Dunwell J.M."/>
            <person name="Nellist C.F."/>
            <person name="Harrison R.J."/>
        </authorList>
    </citation>
    <scope>NUCLEOTIDE SEQUENCE [LARGE SCALE GENOMIC DNA]</scope>
    <source>
        <strain evidence="2 3">SCRP249</strain>
    </source>
</reference>
<comment type="caution">
    <text evidence="2">The sequence shown here is derived from an EMBL/GenBank/DDBJ whole genome shotgun (WGS) entry which is preliminary data.</text>
</comment>
<dbReference type="PANTHER" id="PTHR22893:SF91">
    <property type="entry name" value="NADPH DEHYDROGENASE 2-RELATED"/>
    <property type="match status" value="1"/>
</dbReference>
<dbReference type="InterPro" id="IPR001155">
    <property type="entry name" value="OxRdtase_FMN_N"/>
</dbReference>
<dbReference type="SUPFAM" id="SSF51395">
    <property type="entry name" value="FMN-linked oxidoreductases"/>
    <property type="match status" value="1"/>
</dbReference>
<accession>A0A6A3IBE1</accession>
<dbReference type="Gene3D" id="3.20.20.70">
    <property type="entry name" value="Aldolase class I"/>
    <property type="match status" value="1"/>
</dbReference>
<evidence type="ECO:0000313" key="2">
    <source>
        <dbReference type="EMBL" id="KAE8978035.1"/>
    </source>
</evidence>
<protein>
    <recommendedName>
        <fullName evidence="1">NADH:flavin oxidoreductase/NADH oxidase N-terminal domain-containing protein</fullName>
    </recommendedName>
</protein>
<dbReference type="PANTHER" id="PTHR22893">
    <property type="entry name" value="NADH OXIDOREDUCTASE-RELATED"/>
    <property type="match status" value="1"/>
</dbReference>
<proteinExistence type="predicted"/>
<organism evidence="2 3">
    <name type="scientific">Phytophthora rubi</name>
    <dbReference type="NCBI Taxonomy" id="129364"/>
    <lineage>
        <taxon>Eukaryota</taxon>
        <taxon>Sar</taxon>
        <taxon>Stramenopiles</taxon>
        <taxon>Oomycota</taxon>
        <taxon>Peronosporomycetes</taxon>
        <taxon>Peronosporales</taxon>
        <taxon>Peronosporaceae</taxon>
        <taxon>Phytophthora</taxon>
    </lineage>
</organism>
<evidence type="ECO:0000259" key="1">
    <source>
        <dbReference type="Pfam" id="PF00724"/>
    </source>
</evidence>